<evidence type="ECO:0000256" key="1">
    <source>
        <dbReference type="SAM" id="Phobius"/>
    </source>
</evidence>
<feature type="transmembrane region" description="Helical" evidence="1">
    <location>
        <begin position="6"/>
        <end position="24"/>
    </location>
</feature>
<keyword evidence="1" id="KW-0472">Membrane</keyword>
<reference evidence="2 3" key="1">
    <citation type="submission" date="2018-06" db="EMBL/GenBank/DDBJ databases">
        <title>Genomic Encyclopedia of Type Strains, Phase III (KMG-III): the genomes of soil and plant-associated and newly described type strains.</title>
        <authorList>
            <person name="Whitman W."/>
        </authorList>
    </citation>
    <scope>NUCLEOTIDE SEQUENCE [LARGE SCALE GENOMIC DNA]</scope>
    <source>
        <strain evidence="2 3">ORS 1419</strain>
    </source>
</reference>
<keyword evidence="3" id="KW-1185">Reference proteome</keyword>
<dbReference type="AlphaFoldDB" id="A0A318T7I1"/>
<keyword evidence="1" id="KW-1133">Transmembrane helix</keyword>
<sequence length="48" mass="5448">MLLRRFTIFSLFLMGLAILTGGVIHEVRNAGAQKPVIDLSQRSRMDFQ</sequence>
<evidence type="ECO:0000313" key="3">
    <source>
        <dbReference type="Proteomes" id="UP000247454"/>
    </source>
</evidence>
<comment type="caution">
    <text evidence="2">The sequence shown here is derived from an EMBL/GenBank/DDBJ whole genome shotgun (WGS) entry which is preliminary data.</text>
</comment>
<keyword evidence="1" id="KW-0812">Transmembrane</keyword>
<evidence type="ECO:0000313" key="2">
    <source>
        <dbReference type="EMBL" id="PYE88427.1"/>
    </source>
</evidence>
<dbReference type="Proteomes" id="UP000247454">
    <property type="component" value="Unassembled WGS sequence"/>
</dbReference>
<gene>
    <name evidence="2" type="ORF">C7477_10769</name>
</gene>
<name>A0A318T7I1_9HYPH</name>
<evidence type="ECO:0008006" key="4">
    <source>
        <dbReference type="Google" id="ProtNLM"/>
    </source>
</evidence>
<protein>
    <recommendedName>
        <fullName evidence="4">Ti type entry exclusion protein TrbK</fullName>
    </recommendedName>
</protein>
<accession>A0A318T7I1</accession>
<dbReference type="EMBL" id="QJTF01000007">
    <property type="protein sequence ID" value="PYE88427.1"/>
    <property type="molecule type" value="Genomic_DNA"/>
</dbReference>
<organism evidence="2 3">
    <name type="scientific">Phyllobacterium leguminum</name>
    <dbReference type="NCBI Taxonomy" id="314237"/>
    <lineage>
        <taxon>Bacteria</taxon>
        <taxon>Pseudomonadati</taxon>
        <taxon>Pseudomonadota</taxon>
        <taxon>Alphaproteobacteria</taxon>
        <taxon>Hyphomicrobiales</taxon>
        <taxon>Phyllobacteriaceae</taxon>
        <taxon>Phyllobacterium</taxon>
    </lineage>
</organism>
<proteinExistence type="predicted"/>